<comment type="caution">
    <text evidence="1">The sequence shown here is derived from an EMBL/GenBank/DDBJ whole genome shotgun (WGS) entry which is preliminary data.</text>
</comment>
<dbReference type="InterPro" id="IPR032299">
    <property type="entry name" value="DUF4843"/>
</dbReference>
<reference evidence="1 2" key="1">
    <citation type="submission" date="2018-08" db="EMBL/GenBank/DDBJ databases">
        <title>A genome reference for cultivated species of the human gut microbiota.</title>
        <authorList>
            <person name="Zou Y."/>
            <person name="Xue W."/>
            <person name="Luo G."/>
        </authorList>
    </citation>
    <scope>NUCLEOTIDE SEQUENCE [LARGE SCALE GENOMIC DNA]</scope>
    <source>
        <strain evidence="1 2">AF34-33</strain>
    </source>
</reference>
<gene>
    <name evidence="1" type="ORF">DWZ68_18375</name>
</gene>
<dbReference type="RefSeq" id="WP_118451154.1">
    <property type="nucleotide sequence ID" value="NZ_CABJDM010000053.1"/>
</dbReference>
<dbReference type="Pfam" id="PF16132">
    <property type="entry name" value="DUF4843"/>
    <property type="match status" value="1"/>
</dbReference>
<accession>A0A415Q9I2</accession>
<organism evidence="1 2">
    <name type="scientific">Butyricimonas virosa</name>
    <dbReference type="NCBI Taxonomy" id="544645"/>
    <lineage>
        <taxon>Bacteria</taxon>
        <taxon>Pseudomonadati</taxon>
        <taxon>Bacteroidota</taxon>
        <taxon>Bacteroidia</taxon>
        <taxon>Bacteroidales</taxon>
        <taxon>Odoribacteraceae</taxon>
        <taxon>Butyricimonas</taxon>
    </lineage>
</organism>
<dbReference type="AlphaFoldDB" id="A0A415Q9I2"/>
<evidence type="ECO:0000313" key="2">
    <source>
        <dbReference type="Proteomes" id="UP000286038"/>
    </source>
</evidence>
<sequence length="260" mass="30118">MKRILLYTILILPALWACEDEIEVYNYSTNSLNFKFDEYMRDTTIHETMTYLSSEWQRDTVWVEVETSGFITDYAREFCLKQVPYGEWDAKPGIHYIALDDSEVISHCVIPANGNSTQVPIIFLRDTSLMEHEYTLKLRIAENTHFATGIEAYQTRTIFISDIIIKPETWDNAFDYWFGSYGDVKYRFMIDAAASIGTIMNEDFVGKLAAQNDIALNNYWLSFFKRKLTEENAHRAEQGLDVLREEPTAADPEGTIVTFD</sequence>
<dbReference type="Proteomes" id="UP000286038">
    <property type="component" value="Unassembled WGS sequence"/>
</dbReference>
<proteinExistence type="predicted"/>
<protein>
    <submittedName>
        <fullName evidence="1">DUF4843 domain-containing protein</fullName>
    </submittedName>
</protein>
<name>A0A415Q9I2_9BACT</name>
<evidence type="ECO:0000313" key="1">
    <source>
        <dbReference type="EMBL" id="RHM37787.1"/>
    </source>
</evidence>
<dbReference type="EMBL" id="QRPV01000053">
    <property type="protein sequence ID" value="RHM37787.1"/>
    <property type="molecule type" value="Genomic_DNA"/>
</dbReference>